<dbReference type="KEGG" id="pog:Pogu_2053"/>
<evidence type="ECO:0000313" key="2">
    <source>
        <dbReference type="Proteomes" id="UP000009062"/>
    </source>
</evidence>
<organism evidence="1 2">
    <name type="scientific">Pyrobaculum oguniense (strain DSM 13380 / JCM 10595 / TE7)</name>
    <dbReference type="NCBI Taxonomy" id="698757"/>
    <lineage>
        <taxon>Archaea</taxon>
        <taxon>Thermoproteota</taxon>
        <taxon>Thermoprotei</taxon>
        <taxon>Thermoproteales</taxon>
        <taxon>Thermoproteaceae</taxon>
        <taxon>Pyrobaculum</taxon>
    </lineage>
</organism>
<dbReference type="HOGENOM" id="CLU_2257483_0_0_2"/>
<dbReference type="Proteomes" id="UP000009062">
    <property type="component" value="Chromosome"/>
</dbReference>
<sequence length="103" mass="11714">MQRLLLAEAVIKEIASAKLVVTSRLHAALPAVGLDTDVIFIPPKLDYRQIDYIHFFNVICYASNFNKCISKIQNLGTLSHKKIKEIEEVKENLMRVVKAFINT</sequence>
<dbReference type="EMBL" id="CP003316">
    <property type="protein sequence ID" value="AFA40080.1"/>
    <property type="molecule type" value="Genomic_DNA"/>
</dbReference>
<evidence type="ECO:0008006" key="3">
    <source>
        <dbReference type="Google" id="ProtNLM"/>
    </source>
</evidence>
<gene>
    <name evidence="1" type="ordered locus">Pogu_2053</name>
</gene>
<reference evidence="1 2" key="1">
    <citation type="journal article" date="2012" name="Stand. Genomic Sci.">
        <title>Complete genome sequence of Pyrobaculum oguniense.</title>
        <authorList>
            <person name="Bernick D.L."/>
            <person name="Karplus K."/>
            <person name="Lui L.M."/>
            <person name="Coker J.K."/>
            <person name="Murphy J.N."/>
            <person name="Chan P.P."/>
            <person name="Cozen A.E."/>
            <person name="Lowe T.M."/>
        </authorList>
    </citation>
    <scope>NUCLEOTIDE SEQUENCE [LARGE SCALE GENOMIC DNA]</scope>
    <source>
        <strain evidence="1 2">TE7</strain>
    </source>
</reference>
<evidence type="ECO:0000313" key="1">
    <source>
        <dbReference type="EMBL" id="AFA40080.1"/>
    </source>
</evidence>
<accession>H6QB83</accession>
<keyword evidence="2" id="KW-1185">Reference proteome</keyword>
<protein>
    <recommendedName>
        <fullName evidence="3">Polysaccharide pyruvyl transferase domain-containing protein</fullName>
    </recommendedName>
</protein>
<proteinExistence type="predicted"/>
<name>H6QB83_PYROT</name>
<dbReference type="AlphaFoldDB" id="H6QB83"/>